<feature type="compositionally biased region" description="Basic and acidic residues" evidence="6">
    <location>
        <begin position="1415"/>
        <end position="1432"/>
    </location>
</feature>
<evidence type="ECO:0000256" key="4">
    <source>
        <dbReference type="ARBA" id="ARBA00023242"/>
    </source>
</evidence>
<reference evidence="8" key="4">
    <citation type="journal article" date="2022" name="PLoS Pathog.">
        <title>Chromosome-level genome of Schistosoma haematobium underpins genome-wide explorations of molecular variation.</title>
        <authorList>
            <person name="Stroehlein A.J."/>
            <person name="Korhonen P.K."/>
            <person name="Lee V.V."/>
            <person name="Ralph S.A."/>
            <person name="Mentink-Kane M."/>
            <person name="You H."/>
            <person name="McManus D.P."/>
            <person name="Tchuente L.T."/>
            <person name="Stothard J.R."/>
            <person name="Kaur P."/>
            <person name="Dudchenko O."/>
            <person name="Aiden E.L."/>
            <person name="Yang B."/>
            <person name="Yang H."/>
            <person name="Emery A.M."/>
            <person name="Webster B.L."/>
            <person name="Brindley P.J."/>
            <person name="Rollinson D."/>
            <person name="Chang B.C.H."/>
            <person name="Gasser R.B."/>
            <person name="Young N.D."/>
        </authorList>
    </citation>
    <scope>NUCLEOTIDE SEQUENCE</scope>
</reference>
<evidence type="ECO:0000256" key="5">
    <source>
        <dbReference type="ARBA" id="ARBA00023306"/>
    </source>
</evidence>
<feature type="compositionally biased region" description="Polar residues" evidence="6">
    <location>
        <begin position="1531"/>
        <end position="1544"/>
    </location>
</feature>
<feature type="compositionally biased region" description="Polar residues" evidence="6">
    <location>
        <begin position="1624"/>
        <end position="1643"/>
    </location>
</feature>
<keyword evidence="2" id="KW-0132">Cell division</keyword>
<dbReference type="EMBL" id="AMPZ03000003">
    <property type="protein sequence ID" value="KAH9587284.1"/>
    <property type="molecule type" value="Genomic_DNA"/>
</dbReference>
<dbReference type="GO" id="GO:0006281">
    <property type="term" value="P:DNA repair"/>
    <property type="evidence" value="ECO:0007669"/>
    <property type="project" value="TreeGrafter"/>
</dbReference>
<protein>
    <recommendedName>
        <fullName evidence="7">SCD domain-containing protein</fullName>
    </recommendedName>
</protein>
<organism evidence="8 9">
    <name type="scientific">Schistosoma haematobium</name>
    <name type="common">Blood fluke</name>
    <dbReference type="NCBI Taxonomy" id="6185"/>
    <lineage>
        <taxon>Eukaryota</taxon>
        <taxon>Metazoa</taxon>
        <taxon>Spiralia</taxon>
        <taxon>Lophotrochozoa</taxon>
        <taxon>Platyhelminthes</taxon>
        <taxon>Trematoda</taxon>
        <taxon>Digenea</taxon>
        <taxon>Strigeidida</taxon>
        <taxon>Schistosomatoidea</taxon>
        <taxon>Schistosomatidae</taxon>
        <taxon>Schistosoma</taxon>
    </lineage>
</organism>
<feature type="compositionally biased region" description="Polar residues" evidence="6">
    <location>
        <begin position="1558"/>
        <end position="1577"/>
    </location>
</feature>
<dbReference type="InterPro" id="IPR016024">
    <property type="entry name" value="ARM-type_fold"/>
</dbReference>
<keyword evidence="3" id="KW-0498">Mitosis</keyword>
<dbReference type="RefSeq" id="XP_051069040.1">
    <property type="nucleotide sequence ID" value="XM_051213095.1"/>
</dbReference>
<evidence type="ECO:0000313" key="9">
    <source>
        <dbReference type="Proteomes" id="UP000471633"/>
    </source>
</evidence>
<dbReference type="PANTHER" id="PTHR12663">
    <property type="entry name" value="ANDROGEN INDUCED INHIBITOR OF PROLIFERATION AS3 / PDS5-RELATED"/>
    <property type="match status" value="1"/>
</dbReference>
<evidence type="ECO:0000256" key="2">
    <source>
        <dbReference type="ARBA" id="ARBA00022618"/>
    </source>
</evidence>
<evidence type="ECO:0000313" key="8">
    <source>
        <dbReference type="EMBL" id="KAH9587284.1"/>
    </source>
</evidence>
<comment type="subcellular location">
    <subcellularLocation>
        <location evidence="1">Nucleus</location>
    </subcellularLocation>
</comment>
<name>A0A922ITW3_SCHHA</name>
<dbReference type="Proteomes" id="UP000471633">
    <property type="component" value="Unassembled WGS sequence"/>
</dbReference>
<keyword evidence="4" id="KW-0539">Nucleus</keyword>
<dbReference type="PROSITE" id="PS51425">
    <property type="entry name" value="SCD"/>
    <property type="match status" value="1"/>
</dbReference>
<feature type="region of interest" description="Disordered" evidence="6">
    <location>
        <begin position="1492"/>
        <end position="1545"/>
    </location>
</feature>
<feature type="compositionally biased region" description="Basic residues" evidence="6">
    <location>
        <begin position="1644"/>
        <end position="1653"/>
    </location>
</feature>
<sequence length="1708" mass="193594">MPSIGLELIYPPNCKPINDDLSKEELRRRLTELCNALDNVIEEEGKSTETLLDGERLSLSQDHTKYKGLFLLLGSPEFLKNADRDIQLRVGVCICKLLKIFCPCNPLSGLSEEKVLTKEILYFLIDCIGLLSNVKTKTDAVYIKLHTMIYICAQIDVFMWCSFLEDESVLFGFVKMVFAIVKNLDVWSWTDNSIVRQMILDMAVKVIIQSEKFLSSDLVTFILQYLIEPAKSTQPAQHTFARDLIIRTADQLEYRIQMLLQNSLIVGKCNGTQMKTEGKPVRPPEEVLEDSSEGISDVNESKDDEGSPDLLGEHAFLIIYALHTIQSSIVAPVLPTIELKLKSPIVRERKRSFRLLARLFSEPNSLLHRRNPSLWDAFLGRFNDIDSEVRKLCIHMLPQLLKQNRDLLHEQLLTNFQQRIYDPDEEVRLLALKTMTGLIKQSESEVSDDAFELLKERSRDKTLSIRKEASSALASLYKGGLQSGWLSATKSASALNTILHLYYQNSTDDKLIVERLLKSSIIPYNFENAVRMQALFRCYSLMDEASIKAMQEIFKTQYVALKLLRDVVKLLTDHRDAKIPSEVNTEIMSVIQHLSILIPKSEKSVEHLKRFFNQVHTDKTLWNHLVKLTKPQTACSQATSALRDILKKIGTATENPNSVNDNQTNYARVVKILLERCAPVLFDRNFGVELVNQLYIIKKTGCLSGTAGRMNVTRSLRLLLAVSVYFKEILPLNKVMDYLLCILSDENSSVLNDDNDENVSSSANSNSYDDSYTLQEVALSILCCVLGGGPSGAFSNNDLTEPLQNIADKQNLSIYTQLTERSEELLPILRRFCCTGIVPISLESCQNRETAQKSIKNNRKTTKHGVKIPSPKLITDTVSNSGIVWRRERRRSKLSIRILFCLCNVVRHLLNSKSKSEANNIDLDEEFTISVNDDLTDELERLSTLKSKINEILNDIVQVCISCPILSNDYISCLTSLSHIALLFPDVYNEDIKNFITKSLVQQVLTFEPDNLPNQEQEKDKTPINSVTSKNLSNQSKAECNALSSWSPDSSISNLTRAKISAIKLITNWLVGLKNEVKPVVQVIIRLLYRIIIHDGDLTKGGKLSYGEMSRLRLVAATSWLKLARSQAYVECIEIGWYLSMSYILCDPCPQVRSHFLTKLNQGLYKLSLPLEYMAIFAHSANVSEPAFKQRAKQLFIANIQRRRAFLNKHPSYFRDAKFLFGLLPDYVLPYVIYLLSHDSKWTKLDDVEILNKIKSALWFIMEPIMSHGENFSFLRKIIEKIKYARDALHPDDTLVNEKLYTVCDISLGLLLSRCINPTIKEYPVDVKLPKTLFTSAPSDFRNPDFKQLINIGSESEAQTGTSITNPPLEMSIKNKVQPILQFTPNKHTKAFKEGLIPPELVKPKGVNTSKPRKKAEETVSHKKKEKNEVRFKTKSNNNIDELSGCGSIDDNENSLSDSRDKIDQQQEIISICVPSTSNNMSSETDPKVCTDITETQEVRPSTPNREAVSRKKRRKTTPQENLKRPRISKLSDSNSNKKQSTLDSVVKVSEISSNKTFSQIKNTSQRLSSVFPSKNVNIKVKKNPQPNNAKQNQSRPNKNSRKNTKTSTSKKNNQNVSLRPRNSVISENSQKPTRNPGKTSHSTNKKLVRRNVRSSSRLKTNKRTHLSDALLRRPSSRMSAVIARQKLLIPMSQSSSNSTSQLTPKRK</sequence>
<dbReference type="CTD" id="24590794"/>
<dbReference type="InterPro" id="IPR020839">
    <property type="entry name" value="SCD"/>
</dbReference>
<dbReference type="Pfam" id="PF20168">
    <property type="entry name" value="PDS5"/>
    <property type="match status" value="2"/>
</dbReference>
<dbReference type="GO" id="GO:0007064">
    <property type="term" value="P:mitotic sister chromatid cohesion"/>
    <property type="evidence" value="ECO:0007669"/>
    <property type="project" value="InterPro"/>
</dbReference>
<gene>
    <name evidence="8" type="ORF">MS3_00005076</name>
</gene>
<feature type="region of interest" description="Disordered" evidence="6">
    <location>
        <begin position="1558"/>
        <end position="1669"/>
    </location>
</feature>
<dbReference type="GO" id="GO:0000785">
    <property type="term" value="C:chromatin"/>
    <property type="evidence" value="ECO:0007669"/>
    <property type="project" value="TreeGrafter"/>
</dbReference>
<reference evidence="8" key="1">
    <citation type="journal article" date="2012" name="Nat. Genet.">
        <title>Whole-genome sequence of Schistosoma haematobium.</title>
        <authorList>
            <person name="Young N.D."/>
            <person name="Jex A.R."/>
            <person name="Li B."/>
            <person name="Liu S."/>
            <person name="Yang L."/>
            <person name="Xiong Z."/>
            <person name="Li Y."/>
            <person name="Cantacessi C."/>
            <person name="Hall R.S."/>
            <person name="Xu X."/>
            <person name="Chen F."/>
            <person name="Wu X."/>
            <person name="Zerlotini A."/>
            <person name="Oliveira G."/>
            <person name="Hofmann A."/>
            <person name="Zhang G."/>
            <person name="Fang X."/>
            <person name="Kang Y."/>
            <person name="Campbell B.E."/>
            <person name="Loukas A."/>
            <person name="Ranganathan S."/>
            <person name="Rollinson D."/>
            <person name="Rinaldi G."/>
            <person name="Brindley P.J."/>
            <person name="Yang H."/>
            <person name="Wang J."/>
            <person name="Wang J."/>
            <person name="Gasser R.B."/>
        </authorList>
    </citation>
    <scope>NUCLEOTIDE SEQUENCE</scope>
</reference>
<comment type="caution">
    <text evidence="8">The sequence shown here is derived from an EMBL/GenBank/DDBJ whole genome shotgun (WGS) entry which is preliminary data.</text>
</comment>
<feature type="region of interest" description="Disordered" evidence="6">
    <location>
        <begin position="1402"/>
        <end position="1463"/>
    </location>
</feature>
<evidence type="ECO:0000259" key="7">
    <source>
        <dbReference type="PROSITE" id="PS51425"/>
    </source>
</evidence>
<dbReference type="PANTHER" id="PTHR12663:SF0">
    <property type="entry name" value="PRECOCIOUS DISSOCIATION OF SISTERS 5, ISOFORM A"/>
    <property type="match status" value="1"/>
</dbReference>
<evidence type="ECO:0000256" key="1">
    <source>
        <dbReference type="ARBA" id="ARBA00004123"/>
    </source>
</evidence>
<dbReference type="InterPro" id="IPR011989">
    <property type="entry name" value="ARM-like"/>
</dbReference>
<evidence type="ECO:0000256" key="6">
    <source>
        <dbReference type="SAM" id="MobiDB-lite"/>
    </source>
</evidence>
<feature type="compositionally biased region" description="Polar residues" evidence="6">
    <location>
        <begin position="1493"/>
        <end position="1505"/>
    </location>
</feature>
<keyword evidence="5" id="KW-0131">Cell cycle</keyword>
<dbReference type="GO" id="GO:0051301">
    <property type="term" value="P:cell division"/>
    <property type="evidence" value="ECO:0007669"/>
    <property type="project" value="UniProtKB-KW"/>
</dbReference>
<feature type="compositionally biased region" description="Low complexity" evidence="6">
    <location>
        <begin position="1584"/>
        <end position="1594"/>
    </location>
</feature>
<keyword evidence="9" id="KW-1185">Reference proteome</keyword>
<dbReference type="SUPFAM" id="SSF48371">
    <property type="entry name" value="ARM repeat"/>
    <property type="match status" value="1"/>
</dbReference>
<dbReference type="KEGG" id="shx:MS3_00005076"/>
<dbReference type="GeneID" id="24590794"/>
<feature type="domain" description="SCD" evidence="7">
    <location>
        <begin position="378"/>
        <end position="465"/>
    </location>
</feature>
<dbReference type="GO" id="GO:0005634">
    <property type="term" value="C:nucleus"/>
    <property type="evidence" value="ECO:0007669"/>
    <property type="project" value="UniProtKB-SubCell"/>
</dbReference>
<dbReference type="Gene3D" id="1.25.10.10">
    <property type="entry name" value="Leucine-rich Repeat Variant"/>
    <property type="match status" value="1"/>
</dbReference>
<reference evidence="8" key="3">
    <citation type="submission" date="2021-06" db="EMBL/GenBank/DDBJ databases">
        <title>Chromosome-level genome assembly for S. haematobium.</title>
        <authorList>
            <person name="Stroehlein A.J."/>
        </authorList>
    </citation>
    <scope>NUCLEOTIDE SEQUENCE</scope>
</reference>
<feature type="region of interest" description="Disordered" evidence="6">
    <location>
        <begin position="274"/>
        <end position="307"/>
    </location>
</feature>
<feature type="compositionally biased region" description="Basic and acidic residues" evidence="6">
    <location>
        <begin position="276"/>
        <end position="285"/>
    </location>
</feature>
<evidence type="ECO:0000256" key="3">
    <source>
        <dbReference type="ARBA" id="ARBA00022776"/>
    </source>
</evidence>
<dbReference type="InterPro" id="IPR039776">
    <property type="entry name" value="Pds5"/>
</dbReference>
<accession>A0A922ITW3</accession>
<proteinExistence type="predicted"/>
<reference evidence="8" key="2">
    <citation type="journal article" date="2019" name="Gigascience">
        <title>High-quality Schistosoma haematobium genome achieved by single-molecule and long-range sequencing.</title>
        <authorList>
            <person name="Stroehlein A.J."/>
            <person name="Korhonen P.K."/>
            <person name="Chong T.M."/>
            <person name="Lim Y.L."/>
            <person name="Chan K.G."/>
            <person name="Webster B."/>
            <person name="Rollinson D."/>
            <person name="Brindley P.J."/>
            <person name="Gasser R.B."/>
            <person name="Young N.D."/>
        </authorList>
    </citation>
    <scope>NUCLEOTIDE SEQUENCE</scope>
</reference>